<name>A0ABP0KB33_9DINO</name>
<feature type="non-terminal residue" evidence="3">
    <location>
        <position position="280"/>
    </location>
</feature>
<organism evidence="3 4">
    <name type="scientific">Durusdinium trenchii</name>
    <dbReference type="NCBI Taxonomy" id="1381693"/>
    <lineage>
        <taxon>Eukaryota</taxon>
        <taxon>Sar</taxon>
        <taxon>Alveolata</taxon>
        <taxon>Dinophyceae</taxon>
        <taxon>Suessiales</taxon>
        <taxon>Symbiodiniaceae</taxon>
        <taxon>Durusdinium</taxon>
    </lineage>
</organism>
<dbReference type="EMBL" id="CAXAMN010008025">
    <property type="protein sequence ID" value="CAK9023777.1"/>
    <property type="molecule type" value="Genomic_DNA"/>
</dbReference>
<evidence type="ECO:0000259" key="2">
    <source>
        <dbReference type="Pfam" id="PF04969"/>
    </source>
</evidence>
<dbReference type="InterPro" id="IPR007052">
    <property type="entry name" value="CS_dom"/>
</dbReference>
<gene>
    <name evidence="3" type="ORF">CCMP2556_LOCUS15355</name>
</gene>
<reference evidence="3 4" key="1">
    <citation type="submission" date="2024-02" db="EMBL/GenBank/DDBJ databases">
        <authorList>
            <person name="Chen Y."/>
            <person name="Shah S."/>
            <person name="Dougan E. K."/>
            <person name="Thang M."/>
            <person name="Chan C."/>
        </authorList>
    </citation>
    <scope>NUCLEOTIDE SEQUENCE [LARGE SCALE GENOMIC DNA]</scope>
</reference>
<feature type="domain" description="CS" evidence="2">
    <location>
        <begin position="50"/>
        <end position="130"/>
    </location>
</feature>
<evidence type="ECO:0000313" key="4">
    <source>
        <dbReference type="Proteomes" id="UP001642484"/>
    </source>
</evidence>
<evidence type="ECO:0000256" key="1">
    <source>
        <dbReference type="SAM" id="MobiDB-lite"/>
    </source>
</evidence>
<dbReference type="SUPFAM" id="SSF49764">
    <property type="entry name" value="HSP20-like chaperones"/>
    <property type="match status" value="1"/>
</dbReference>
<comment type="caution">
    <text evidence="3">The sequence shown here is derived from an EMBL/GenBank/DDBJ whole genome shotgun (WGS) entry which is preliminary data.</text>
</comment>
<evidence type="ECO:0000313" key="3">
    <source>
        <dbReference type="EMBL" id="CAK9023777.1"/>
    </source>
</evidence>
<accession>A0ABP0KB33</accession>
<protein>
    <recommendedName>
        <fullName evidence="2">CS domain-containing protein</fullName>
    </recommendedName>
</protein>
<dbReference type="Gene3D" id="2.60.40.790">
    <property type="match status" value="1"/>
</dbReference>
<sequence length="280" mass="29797">MKPQSCPPRSASSADSGGQGGSGRQVDQVEANGHCVATFQSWEWHDPRLTYAWQQTDTEIKVYISFDQSEDHLQELQNVKESQVKAAFGEWSATVLIELGGRPFGLRLNDFHRRLAPEKCSWALRSSRITLKRLGEGPSSTMASGSFETTACDPINSGYTGSITVSCFFGVLEANPAACSAKPCAAGDPVTVTLDGVSETLNLASELASGLNRVAFCTDVNSAWGGQLTLSCSMGSLSFDVSTCQKACATSDTLTLALGALSSTVSPSNRLLSGETEYNR</sequence>
<proteinExistence type="predicted"/>
<dbReference type="Pfam" id="PF04969">
    <property type="entry name" value="CS"/>
    <property type="match status" value="1"/>
</dbReference>
<feature type="region of interest" description="Disordered" evidence="1">
    <location>
        <begin position="1"/>
        <end position="26"/>
    </location>
</feature>
<keyword evidence="4" id="KW-1185">Reference proteome</keyword>
<dbReference type="InterPro" id="IPR008978">
    <property type="entry name" value="HSP20-like_chaperone"/>
</dbReference>
<dbReference type="Proteomes" id="UP001642484">
    <property type="component" value="Unassembled WGS sequence"/>
</dbReference>